<evidence type="ECO:0000313" key="3">
    <source>
        <dbReference type="Proteomes" id="UP000838748"/>
    </source>
</evidence>
<reference evidence="2" key="1">
    <citation type="submission" date="2021-11" db="EMBL/GenBank/DDBJ databases">
        <authorList>
            <person name="Rodrigo-Torres L."/>
            <person name="Arahal R. D."/>
            <person name="Lucena T."/>
        </authorList>
    </citation>
    <scope>NUCLEOTIDE SEQUENCE</scope>
    <source>
        <strain evidence="2">CECT 7928</strain>
    </source>
</reference>
<name>A0ABM9A0T7_9VIBR</name>
<proteinExistence type="predicted"/>
<dbReference type="InterPro" id="IPR036411">
    <property type="entry name" value="TorD-like_sf"/>
</dbReference>
<evidence type="ECO:0000313" key="2">
    <source>
        <dbReference type="EMBL" id="CAH0537203.1"/>
    </source>
</evidence>
<dbReference type="Proteomes" id="UP000838748">
    <property type="component" value="Unassembled WGS sequence"/>
</dbReference>
<accession>A0ABM9A0T7</accession>
<dbReference type="EMBL" id="CAKLDM010000001">
    <property type="protein sequence ID" value="CAH0537203.1"/>
    <property type="molecule type" value="Genomic_DNA"/>
</dbReference>
<keyword evidence="3" id="KW-1185">Reference proteome</keyword>
<dbReference type="Pfam" id="PF02613">
    <property type="entry name" value="Nitrate_red_del"/>
    <property type="match status" value="1"/>
</dbReference>
<comment type="caution">
    <text evidence="2">The sequence shown here is derived from an EMBL/GenBank/DDBJ whole genome shotgun (WGS) entry which is preliminary data.</text>
</comment>
<dbReference type="NCBIfam" id="TIGR00684">
    <property type="entry name" value="narJ"/>
    <property type="match status" value="1"/>
</dbReference>
<organism evidence="2 3">
    <name type="scientific">Vibrio marisflavi CECT 7928</name>
    <dbReference type="NCBI Taxonomy" id="634439"/>
    <lineage>
        <taxon>Bacteria</taxon>
        <taxon>Pseudomonadati</taxon>
        <taxon>Pseudomonadota</taxon>
        <taxon>Gammaproteobacteria</taxon>
        <taxon>Vibrionales</taxon>
        <taxon>Vibrionaceae</taxon>
        <taxon>Vibrio</taxon>
    </lineage>
</organism>
<dbReference type="SUPFAM" id="SSF89155">
    <property type="entry name" value="TorD-like"/>
    <property type="match status" value="1"/>
</dbReference>
<protein>
    <submittedName>
        <fullName evidence="2">Nitrate reductase molybdenum cofactor assembly chaperone NarJ</fullName>
    </submittedName>
</protein>
<dbReference type="InterPro" id="IPR003765">
    <property type="entry name" value="NO3_reductase_chaperone_NarJ"/>
</dbReference>
<dbReference type="InterPro" id="IPR020945">
    <property type="entry name" value="DMSO/NO3_reduct_chaperone"/>
</dbReference>
<keyword evidence="1" id="KW-0534">Nitrate assimilation</keyword>
<evidence type="ECO:0000256" key="1">
    <source>
        <dbReference type="ARBA" id="ARBA00023063"/>
    </source>
</evidence>
<gene>
    <name evidence="2" type="primary">narJ</name>
    <name evidence="2" type="ORF">VMF7928_00991</name>
</gene>
<dbReference type="RefSeq" id="WP_237360362.1">
    <property type="nucleotide sequence ID" value="NZ_CAKLDM010000001.1"/>
</dbReference>
<dbReference type="Gene3D" id="1.10.3480.10">
    <property type="entry name" value="TorD-like"/>
    <property type="match status" value="1"/>
</dbReference>
<dbReference type="PANTHER" id="PTHR43680:SF2">
    <property type="entry name" value="NITRATE REDUCTASE MOLYBDENUM COFACTOR ASSEMBLY CHAPERONE NARJ"/>
    <property type="match status" value="1"/>
</dbReference>
<sequence length="241" mass="27171">MEQVACLQIISQFLEYPEQPLWDMKADVEEAIDSLIFLSPAQKDALYAFYESLLENDVLDAQSEYTELFDRGRSLSLLLFEHVHGESRDRGQAMVDLMNQYQQAGLEIDSKELPDFLPLYLEYLSVQGRDKAVEGLKDIAPILALLGARLKERNSLYSLLFDVLLSFSNSGVKASMLAKEVESEDRDDTPQALDAVWEEEQVKFMGEEGCASAQQVAHQKRFSGSVQPQYINIDSLSGDKS</sequence>
<dbReference type="PANTHER" id="PTHR43680">
    <property type="entry name" value="NITRATE REDUCTASE MOLYBDENUM COFACTOR ASSEMBLY CHAPERONE"/>
    <property type="match status" value="1"/>
</dbReference>